<reference evidence="1" key="1">
    <citation type="submission" date="2019-03" db="EMBL/GenBank/DDBJ databases">
        <title>Long read genome sequence of the mycoparasitic Pythium oligandrum ATCC 38472 isolated from sugarbeet rhizosphere.</title>
        <authorList>
            <person name="Gaulin E."/>
        </authorList>
    </citation>
    <scope>NUCLEOTIDE SEQUENCE</scope>
    <source>
        <strain evidence="1">ATCC 38472_TT</strain>
    </source>
</reference>
<name>A0A8K1FGS6_PYTOL</name>
<proteinExistence type="predicted"/>
<keyword evidence="2" id="KW-1185">Reference proteome</keyword>
<dbReference type="SUPFAM" id="SSF48403">
    <property type="entry name" value="Ankyrin repeat"/>
    <property type="match status" value="1"/>
</dbReference>
<dbReference type="InterPro" id="IPR052050">
    <property type="entry name" value="SecEffector_AnkRepeat"/>
</dbReference>
<comment type="caution">
    <text evidence="1">The sequence shown here is derived from an EMBL/GenBank/DDBJ whole genome shotgun (WGS) entry which is preliminary data.</text>
</comment>
<evidence type="ECO:0000313" key="2">
    <source>
        <dbReference type="Proteomes" id="UP000794436"/>
    </source>
</evidence>
<dbReference type="InterPro" id="IPR036770">
    <property type="entry name" value="Ankyrin_rpt-contain_sf"/>
</dbReference>
<dbReference type="InterPro" id="IPR002110">
    <property type="entry name" value="Ankyrin_rpt"/>
</dbReference>
<dbReference type="OrthoDB" id="60283at2759"/>
<evidence type="ECO:0000313" key="1">
    <source>
        <dbReference type="EMBL" id="TMW59012.1"/>
    </source>
</evidence>
<dbReference type="Pfam" id="PF12796">
    <property type="entry name" value="Ank_2"/>
    <property type="match status" value="2"/>
</dbReference>
<dbReference type="AlphaFoldDB" id="A0A8K1FGS6"/>
<dbReference type="Gene3D" id="1.25.40.20">
    <property type="entry name" value="Ankyrin repeat-containing domain"/>
    <property type="match status" value="2"/>
</dbReference>
<accession>A0A8K1FGS6</accession>
<evidence type="ECO:0008006" key="3">
    <source>
        <dbReference type="Google" id="ProtNLM"/>
    </source>
</evidence>
<dbReference type="Proteomes" id="UP000794436">
    <property type="component" value="Unassembled WGS sequence"/>
</dbReference>
<organism evidence="1 2">
    <name type="scientific">Pythium oligandrum</name>
    <name type="common">Mycoparasitic fungus</name>
    <dbReference type="NCBI Taxonomy" id="41045"/>
    <lineage>
        <taxon>Eukaryota</taxon>
        <taxon>Sar</taxon>
        <taxon>Stramenopiles</taxon>
        <taxon>Oomycota</taxon>
        <taxon>Peronosporomycetes</taxon>
        <taxon>Pythiales</taxon>
        <taxon>Pythiaceae</taxon>
        <taxon>Pythium</taxon>
    </lineage>
</organism>
<gene>
    <name evidence="1" type="ORF">Poli38472_007157</name>
</gene>
<dbReference type="PANTHER" id="PTHR46586:SF3">
    <property type="entry name" value="ANKYRIN REPEAT-CONTAINING PROTEIN"/>
    <property type="match status" value="1"/>
</dbReference>
<dbReference type="PANTHER" id="PTHR46586">
    <property type="entry name" value="ANKYRIN REPEAT-CONTAINING PROTEIN"/>
    <property type="match status" value="1"/>
</dbReference>
<protein>
    <recommendedName>
        <fullName evidence="3">Ankyrin repeat protein</fullName>
    </recommendedName>
</protein>
<sequence>METSSVKRVNDNAVEADATHVTMTREALETREEEEATVACVRVDQGDTADLIERQAKASEERGGEEELRLAVERCDFERARDLHGVLSRDPLLRCDGEAMKKAIEIGETEFVTWHLEHCSVNEVSRLMPVAAAYGQVGILERLWPSESGSVREEVAQASVLAAVRGGSLEAVRWFDEKMSCAWPSDALDVASEPGHLSVVQWLHANRSEGCTTGAMDWAARNGHLDVVQWLHANRSEGCTSKAMVWAAEDGHLDVVQWLHANRSEGCSTGAMNGAAEDGHLDVVQWLHANRSEGCTTNAMDGASQSGYSAVVQWLHANRSEGCTSKAMVWAAENGHFEVLEWLVRNRSETKSPDNILCHAIKHRQLRVVKALLDRDEMRSWPQPDHADILFDLFRSKNTIDASILEHIVSTRHQRYRPDAADNPYAEYEADADADADELGSDSILLTSVSKICERHNVPNSCGHIITDFAFGDDSTRMLSHEMHWLFGSSRRSSRDAVLLAEGGDLARARWLPNRLKRTDHLHCSKRFLYLTVACGELDFVKWHMLKCNVHSLVEWLCVAVWVGRMDVIEWMRDLEDRPGVNDISGELAS</sequence>
<dbReference type="EMBL" id="SPLM01000110">
    <property type="protein sequence ID" value="TMW59012.1"/>
    <property type="molecule type" value="Genomic_DNA"/>
</dbReference>